<feature type="transmembrane region" description="Helical" evidence="1">
    <location>
        <begin position="33"/>
        <end position="53"/>
    </location>
</feature>
<protein>
    <submittedName>
        <fullName evidence="2">Membrane protein</fullName>
    </submittedName>
</protein>
<keyword evidence="1" id="KW-1133">Transmembrane helix</keyword>
<reference evidence="2 3" key="1">
    <citation type="journal article" date="2010" name="Stand. Genomic Sci.">
        <title>Complete genome sequence of Marinobacter adhaerens type strain (HP15), a diatom-interacting marine microorganism.</title>
        <authorList>
            <person name="Gardes A."/>
            <person name="Kaeppel E."/>
            <person name="Shehzad A."/>
            <person name="Seebah S."/>
            <person name="Teeling H."/>
            <person name="Yarza P."/>
            <person name="Glockner F.O."/>
            <person name="Grossart H.P."/>
            <person name="Ullrich M.S."/>
        </authorList>
    </citation>
    <scope>NUCLEOTIDE SEQUENCE [LARGE SCALE GENOMIC DNA]</scope>
    <source>
        <strain evidence="3">DSM 23420 / HP15</strain>
    </source>
</reference>
<dbReference type="PATRIC" id="fig|225937.3.peg.2693"/>
<evidence type="ECO:0000256" key="1">
    <source>
        <dbReference type="SAM" id="Phobius"/>
    </source>
</evidence>
<dbReference type="Proteomes" id="UP000007077">
    <property type="component" value="Chromosome"/>
</dbReference>
<dbReference type="HOGENOM" id="CLU_186817_0_0_6"/>
<feature type="transmembrane region" description="Helical" evidence="1">
    <location>
        <begin position="65"/>
        <end position="83"/>
    </location>
</feature>
<proteinExistence type="predicted"/>
<dbReference type="KEGG" id="mad:HP15_2666"/>
<dbReference type="EMBL" id="CP001978">
    <property type="protein sequence ID" value="ADP98430.1"/>
    <property type="molecule type" value="Genomic_DNA"/>
</dbReference>
<evidence type="ECO:0000313" key="2">
    <source>
        <dbReference type="EMBL" id="ADP98430.1"/>
    </source>
</evidence>
<evidence type="ECO:0000313" key="3">
    <source>
        <dbReference type="Proteomes" id="UP000007077"/>
    </source>
</evidence>
<reference evidence="3" key="2">
    <citation type="submission" date="2010-02" db="EMBL/GenBank/DDBJ databases">
        <title>Complete genome sequence of Marinobacter adhaerens type strain (HP15).</title>
        <authorList>
            <person name="Gaerdes A.A.M."/>
            <person name="Kaeppel E."/>
            <person name="Shezad A."/>
            <person name="Seebah S."/>
            <person name="Teeling H."/>
            <person name="Yarza P."/>
            <person name="Gloeckner F.O."/>
            <person name="Ullrich M.S."/>
        </authorList>
    </citation>
    <scope>NUCLEOTIDE SEQUENCE [LARGE SCALE GENOMIC DNA]</scope>
    <source>
        <strain evidence="3">DSM 23420 / HP15</strain>
    </source>
</reference>
<keyword evidence="1" id="KW-0812">Transmembrane</keyword>
<sequence>MAGLIMVCLLIDRMGGWTMEDPKTVVKREPRKSLIILFLSAMYSIIIGIVVVIGLGSGDTQMAEGAGWVMIVCGVALLVYYVLARKQTPPLK</sequence>
<keyword evidence="1" id="KW-0472">Membrane</keyword>
<gene>
    <name evidence="2" type="ordered locus">HP15_2666</name>
</gene>
<name>E4PJR6_MARAH</name>
<accession>E4PJR6</accession>
<dbReference type="AlphaFoldDB" id="E4PJR6"/>
<organism evidence="2 3">
    <name type="scientific">Marinobacter adhaerens (strain DSM 23420 / HP15)</name>
    <dbReference type="NCBI Taxonomy" id="225937"/>
    <lineage>
        <taxon>Bacteria</taxon>
        <taxon>Pseudomonadati</taxon>
        <taxon>Pseudomonadota</taxon>
        <taxon>Gammaproteobacteria</taxon>
        <taxon>Pseudomonadales</taxon>
        <taxon>Marinobacteraceae</taxon>
        <taxon>Marinobacter</taxon>
    </lineage>
</organism>